<dbReference type="Gene3D" id="3.10.20.90">
    <property type="entry name" value="Phosphatidylinositol 3-kinase Catalytic Subunit, Chain A, domain 1"/>
    <property type="match status" value="2"/>
</dbReference>
<dbReference type="PANTHER" id="PTHR10336">
    <property type="entry name" value="PHOSPHOINOSITIDE-SPECIFIC PHOSPHOLIPASE C FAMILY PROTEIN"/>
    <property type="match status" value="1"/>
</dbReference>
<dbReference type="Pfam" id="PF09279">
    <property type="entry name" value="EF-hand_like"/>
    <property type="match status" value="1"/>
</dbReference>
<dbReference type="InterPro" id="IPR014352">
    <property type="entry name" value="FERM/acyl-CoA-bd_prot_sf"/>
</dbReference>
<sequence>MMGDQQTAQRRLGLSRQNAEDAKDGPSSLEHSEPKSPKRGGFVQSLRNSFRRKSSSSIGPKQDSLSPKSAEKSKYLQVESAVDKDNLSTFQTTSLSAVLTTLNQVVARDDRIAQLKSVICRHVPETEINMTPRAGPGSRRGVFSHRTSYTSHGHRDDSNQPIVQAALRLLSSLDINLLLECIQTVGIAPTTPVANTKLHIHPTKPREKTDCKAKGFPTTSIPGIRISQSDDDNLDSPHITTDKPKTNSADPVRQARILSARALLTIASLPSTRRALVRVEHLHRLLNVLEPTGDKQFLCLILQVLESLSLDPHNHAPMQAAGLAHRLESILKLQRTEASEPEESVPGQSWGPGDSKVLHHIQLHAGRILVYHGFIEQLQRHTQASILELEAKVCGQDVSEYEYACFRLRIQQAKDIPPATSLERLVLLSLSQGERNSRSPSVVSSERLSPIPAKRTCLAVEVQPLQIDSEETSSIGHGIGQREIESERPEGGCPLLESLPVCVPPPIAFRVLQHILLATSGGKRRGLFAMNTSSSGNTNNSKRILQEKVLQMIRRWVEHIPEDFLQDKLMRSEATKLLQRLRLLGLSGHPLADQLSLLYQQQEDTLSLRSLGGRFRNHHHHHHAHISRTFSSPAVRASIQSAPPLIMGSPGGETSSADKLSLQSFPGSYKNMGSANFIHKVTGNRSLTGSSTSSLTSLNSVQGVGQISLVDRSTVLLSSEDLHCLYQKLQKSVLDGSLPCSQEDAAKLAAIQIIINNLTTSHQKKNQSTPSSPASHTFLQTSTTCTTSTQKLSSSSSSNHTLVDSEPEWHCYGVEHIATRETSILDSGGPGPSVGFFASAQRRLSRQSSKQDSSPLGHLAAQSGRKASSADIGSDITEKRLLDKISVDTIKLCLPYGCSGSKVVQKAVKKFHTTYATVMGDLKESTPGRIHHAKQLYVDLCKRIPSFNSKVFHVKELYGNRLKKKAHRILCINRHHIVLLSTATKAVVQSTPTDQLKNWHIDACHSGPLSSLLVVEFQGKPHWTIQPLSLAELRAICGALSANMQEASSSNPVSDSIPDGVVTASAPSTPSLDRVPYSDSPVLDSKSLLAPSAIYHEELSRCGRLLNFPEEVALILTQTEFRIFNEVPPASYVRHVGHMTLPLPDNSGQHRKSVRDLDIRFHEVSNWVRDTILGVEDQEGKVRNVLSFIQVANSSWNLGNFNTVMEILDGIRSEVLKPVFENMKDCDMQGLIALHSALKSSSTEYREAVDRALNIPGCCVVPYYGAFLEELKVIWEENLPNMTNTDAVSELGDYLWNSNERSDGLPTSIPATGLINTDKMYRANWVLNDIRLCLEIGKAMRSGEEVDGTIPENKSTPSESDVSDLSFVTCCEDSSPYEPIQAIANPTGIEMIPHQLFDSDLHTLQFMHHGSCVSLFDEDCSGRNVMSLMKLDVCNAIIVWAKSVESPREEDLDLHMICSVMLCTKYHSSNPANTSSLDGGYLDLCYAKSISMKSGSTTESASSSTGTSATVSPRKTDAPMTLSPSNKEELSCISIVYGAGITDNRVLSFCVPALTASMWHQGLSMVIRASQALQKCAMDKRLQKLQREYMNLFFEAARCAGPTPLEAVKVFGGKNAAMKKLSTERQSSTDTDTKNVSLDRLMIQTPMRIMLRRKSSTKSIETPGSPLGRRSRKSLRSKSRKKVHQRAYTIDVSTLSLGGSMQDGDTNSFVGGQTTDVNENGTVKGTPLVDVSVSNDDTLLSVTPTTDDAQVPSEHDIFGRKRSSSSIGCDGQRSLTMNSNLSFIEFVELFKSFSVCSRKELKDIFDTYALPYNTYKDASRDKQPEIYYHGNRSVSQVEETSFIGIGVISLTRNSFPPLVPDSTRRVTNAIAAASVQTNSSGTQSVTSHVITQERFKQFLSTKQGMELTDEEVSELIQRHEPSLTIRELECLTFEGFARYLMDQDNYAFQYEQLFVCKQELNHPLSHYYISSSHNTYLTGHQLRGESSVELYSQVLLTGCRCVELDCWDGDDGSPVIYHGHTLTSKISFKDVVEAINRSAFIASDYPIILSVENHCSLQQQTKMAQIFTEVFGDKLVSKFLFESDYSSSPRLPSPEQLKHKILIKNKKIKAHQAPVDLLKHRVMQLVSEHKSSKVDLLGSAANSVSMGDISEEEDDDFFEDAYEEVLPVDDNNSETPAEFSKPPLGRLASTQSEGSESPPVPDETKAGYKGAMTNGKHKRSGSGSGTQIIPLTGTERSYGDDFYKMAQVKHKKKKETSQIAPELSDLVIYTQAVKFPGFSSTTDPTLGTPKEGKQLGRRSNRSSTQTSASNSPIPVTKDNPKSSEESPQVNGSPDERKLQHSTMLSQSQQGLVVEKLTAYIQTPKCFHISSVNESNLKRMSRKYFSKFVEHTEYQLMRTYPAGMRIDSSNYNPFIYWSFGVQLVALNYQTDDPSLQTYFAMFERTGNCGYVLKPTILWDRNHPAFNRFNAYNKSFDGMPIKELTIQIVSGQFLSLTNPLGSVFVEVEVMGIPADCAKWKTKIASRNSINPIWEETFTFQVSFEDLAFVRFTVIDSNSSSTLAQRSVPLVHLRQGYRHLRLRSSQNIPLEITTLFIHTHLEEIQDVATEAINESRRKRQMLSNMLYYHIGKDSDIKMEFKEMVDGSEVKRRAFPLTVFSVLDGEDSTTLKATQETKAHEIVAQAMGRADRPLESMHDYLLVEEVQETWDDETEGRTDERILEGDERVMEAQASWTGKGRFLLKHLPQEVQSPQSAYDFLRTPRSLFYRMYRRHRSDEWTSMDGDGSDKTFLVWVYNVSQDQPYTVFRALTSSTAQDIIAQAMAKAHRLDANPSSFVLVEDVYKEWRSPDTTTAKKNIAEKVTSRVLDDEENVAELQDQWKTPGRFSLREREEVQGRGSSGTFKRIKKKSSSSKPPSSSQNTASSKLKNQTLPRNFKPDEKKMESVHAEKDPTPKPASLRSRIKLWKT</sequence>
<dbReference type="PROSITE" id="PS50009">
    <property type="entry name" value="RASGEF_CAT"/>
    <property type="match status" value="1"/>
</dbReference>
<dbReference type="Pfam" id="PF00617">
    <property type="entry name" value="RasGEF"/>
    <property type="match status" value="1"/>
</dbReference>
<keyword evidence="6" id="KW-0344">Guanine-nucleotide releasing factor</keyword>
<dbReference type="Pfam" id="PF00788">
    <property type="entry name" value="RA"/>
    <property type="match status" value="2"/>
</dbReference>
<feature type="region of interest" description="Disordered" evidence="8">
    <location>
        <begin position="222"/>
        <end position="250"/>
    </location>
</feature>
<dbReference type="EC" id="3.1.4.11" evidence="1 7"/>
<dbReference type="SUPFAM" id="SSF48371">
    <property type="entry name" value="ARM repeat"/>
    <property type="match status" value="1"/>
</dbReference>
<dbReference type="FunFam" id="3.20.20.190:FF:000039">
    <property type="entry name" value="Phosphoinositide phospholipase C"/>
    <property type="match status" value="1"/>
</dbReference>
<evidence type="ECO:0000256" key="6">
    <source>
        <dbReference type="PROSITE-ProRule" id="PRU00168"/>
    </source>
</evidence>
<dbReference type="Gene3D" id="3.20.20.190">
    <property type="entry name" value="Phosphatidylinositol (PI) phosphodiesterase"/>
    <property type="match status" value="2"/>
</dbReference>
<dbReference type="OrthoDB" id="10068636at2759"/>
<dbReference type="Proteomes" id="UP000007110">
    <property type="component" value="Unassembled WGS sequence"/>
</dbReference>
<reference evidence="13" key="2">
    <citation type="submission" date="2021-01" db="UniProtKB">
        <authorList>
            <consortium name="EnsemblMetazoa"/>
        </authorList>
    </citation>
    <scope>IDENTIFICATION</scope>
</reference>
<dbReference type="InterPro" id="IPR011992">
    <property type="entry name" value="EF-hand-dom_pair"/>
</dbReference>
<dbReference type="PANTHER" id="PTHR10336:SF6">
    <property type="entry name" value="1-PHOSPHATIDYLINOSITOL 4,5-BISPHOSPHATE PHOSPHODIESTERASE EPSILON-1"/>
    <property type="match status" value="1"/>
</dbReference>
<dbReference type="GO" id="GO:0007265">
    <property type="term" value="P:Ras protein signal transduction"/>
    <property type="evidence" value="ECO:0000318"/>
    <property type="project" value="GO_Central"/>
</dbReference>
<organism evidence="13 14">
    <name type="scientific">Strongylocentrotus purpuratus</name>
    <name type="common">Purple sea urchin</name>
    <dbReference type="NCBI Taxonomy" id="7668"/>
    <lineage>
        <taxon>Eukaryota</taxon>
        <taxon>Metazoa</taxon>
        <taxon>Echinodermata</taxon>
        <taxon>Eleutherozoa</taxon>
        <taxon>Echinozoa</taxon>
        <taxon>Echinoidea</taxon>
        <taxon>Euechinoidea</taxon>
        <taxon>Echinacea</taxon>
        <taxon>Camarodonta</taxon>
        <taxon>Echinidea</taxon>
        <taxon>Strongylocentrotidae</taxon>
        <taxon>Strongylocentrotus</taxon>
    </lineage>
</organism>
<name>A0A7M7NVZ3_STRPU</name>
<dbReference type="InterPro" id="IPR001895">
    <property type="entry name" value="RASGEF_cat_dom"/>
</dbReference>
<dbReference type="GO" id="GO:0048015">
    <property type="term" value="P:phosphatidylinositol-mediated signaling"/>
    <property type="evidence" value="ECO:0000318"/>
    <property type="project" value="GO_Central"/>
</dbReference>
<dbReference type="Pfam" id="PF00388">
    <property type="entry name" value="PI-PLC-X"/>
    <property type="match status" value="1"/>
</dbReference>
<dbReference type="CDD" id="cd00275">
    <property type="entry name" value="C2_PLC_like"/>
    <property type="match status" value="1"/>
</dbReference>
<keyword evidence="2 7" id="KW-0378">Hydrolase</keyword>
<dbReference type="PROSITE" id="PS50004">
    <property type="entry name" value="C2"/>
    <property type="match status" value="1"/>
</dbReference>
<dbReference type="GeneID" id="592193"/>
<evidence type="ECO:0000259" key="9">
    <source>
        <dbReference type="PROSITE" id="PS50004"/>
    </source>
</evidence>
<dbReference type="InterPro" id="IPR019748">
    <property type="entry name" value="FERM_central"/>
</dbReference>
<feature type="domain" description="Ras-GEF" evidence="11">
    <location>
        <begin position="1108"/>
        <end position="1380"/>
    </location>
</feature>
<protein>
    <recommendedName>
        <fullName evidence="1 7">Phosphoinositide phospholipase C</fullName>
        <ecNumber evidence="1 7">3.1.4.11</ecNumber>
    </recommendedName>
</protein>
<dbReference type="InterPro" id="IPR028398">
    <property type="entry name" value="PLC-epsilon1_RA2"/>
</dbReference>
<dbReference type="SUPFAM" id="SSF49562">
    <property type="entry name" value="C2 domain (Calcium/lipid-binding domain, CaLB)"/>
    <property type="match status" value="1"/>
</dbReference>
<evidence type="ECO:0000259" key="11">
    <source>
        <dbReference type="PROSITE" id="PS50009"/>
    </source>
</evidence>
<feature type="compositionally biased region" description="Basic and acidic residues" evidence="8">
    <location>
        <begin position="2933"/>
        <end position="2950"/>
    </location>
</feature>
<feature type="region of interest" description="Disordered" evidence="8">
    <location>
        <begin position="1"/>
        <end position="71"/>
    </location>
</feature>
<evidence type="ECO:0000256" key="2">
    <source>
        <dbReference type="ARBA" id="ARBA00022801"/>
    </source>
</evidence>
<dbReference type="EnsemblMetazoa" id="XM_030986368">
    <property type="protein sequence ID" value="XP_030842228"/>
    <property type="gene ID" value="LOC592193"/>
</dbReference>
<evidence type="ECO:0000313" key="13">
    <source>
        <dbReference type="EnsemblMetazoa" id="XP_030842228"/>
    </source>
</evidence>
<dbReference type="PROSITE" id="PS50007">
    <property type="entry name" value="PIPLC_X_DOMAIN"/>
    <property type="match status" value="1"/>
</dbReference>
<evidence type="ECO:0000256" key="8">
    <source>
        <dbReference type="SAM" id="MobiDB-lite"/>
    </source>
</evidence>
<dbReference type="InterPro" id="IPR000008">
    <property type="entry name" value="C2_dom"/>
</dbReference>
<dbReference type="InterPro" id="IPR015359">
    <property type="entry name" value="PLC_EF-hand-like"/>
</dbReference>
<evidence type="ECO:0000256" key="4">
    <source>
        <dbReference type="ARBA" id="ARBA00023098"/>
    </source>
</evidence>
<dbReference type="SMART" id="SM00314">
    <property type="entry name" value="RA"/>
    <property type="match status" value="2"/>
</dbReference>
<evidence type="ECO:0000256" key="5">
    <source>
        <dbReference type="ARBA" id="ARBA00023224"/>
    </source>
</evidence>
<dbReference type="Pfam" id="PF00168">
    <property type="entry name" value="C2"/>
    <property type="match status" value="1"/>
</dbReference>
<dbReference type="Gene3D" id="1.20.80.10">
    <property type="match status" value="1"/>
</dbReference>
<evidence type="ECO:0000259" key="12">
    <source>
        <dbReference type="PROSITE" id="PS50200"/>
    </source>
</evidence>
<feature type="region of interest" description="Disordered" evidence="8">
    <location>
        <begin position="1653"/>
        <end position="1683"/>
    </location>
</feature>
<keyword evidence="5" id="KW-0807">Transducer</keyword>
<dbReference type="InterPro" id="IPR023578">
    <property type="entry name" value="Ras_GEF_dom_sf"/>
</dbReference>
<feature type="domain" description="Ras-associating" evidence="12">
    <location>
        <begin position="2649"/>
        <end position="2745"/>
    </location>
</feature>
<dbReference type="SMART" id="SM00149">
    <property type="entry name" value="PLCYc"/>
    <property type="match status" value="1"/>
</dbReference>
<dbReference type="KEGG" id="spu:592193"/>
<feature type="compositionally biased region" description="Low complexity" evidence="8">
    <location>
        <begin position="1495"/>
        <end position="1512"/>
    </location>
</feature>
<dbReference type="CDD" id="cd17114">
    <property type="entry name" value="RA_PLC-epsilon"/>
    <property type="match status" value="1"/>
</dbReference>
<feature type="domain" description="PI-PLC Y-box" evidence="10">
    <location>
        <begin position="2366"/>
        <end position="2456"/>
    </location>
</feature>
<dbReference type="GO" id="GO:0051209">
    <property type="term" value="P:release of sequestered calcium ion into cytosol"/>
    <property type="evidence" value="ECO:0000318"/>
    <property type="project" value="GO_Central"/>
</dbReference>
<dbReference type="PROSITE" id="PS50008">
    <property type="entry name" value="PIPLC_Y_DOMAIN"/>
    <property type="match status" value="1"/>
</dbReference>
<comment type="catalytic activity">
    <reaction evidence="7">
        <text>a 1,2-diacyl-sn-glycero-3-phospho-(1D-myo-inositol-4,5-bisphosphate) + H2O = 1D-myo-inositol 1,4,5-trisphosphate + a 1,2-diacyl-sn-glycerol + H(+)</text>
        <dbReference type="Rhea" id="RHEA:33179"/>
        <dbReference type="ChEBI" id="CHEBI:15377"/>
        <dbReference type="ChEBI" id="CHEBI:15378"/>
        <dbReference type="ChEBI" id="CHEBI:17815"/>
        <dbReference type="ChEBI" id="CHEBI:58456"/>
        <dbReference type="ChEBI" id="CHEBI:203600"/>
        <dbReference type="EC" id="3.1.4.11"/>
    </reaction>
</comment>
<feature type="domain" description="Ras-associating" evidence="12">
    <location>
        <begin position="2794"/>
        <end position="2890"/>
    </location>
</feature>
<feature type="compositionally biased region" description="Polar residues" evidence="8">
    <location>
        <begin position="2917"/>
        <end position="2930"/>
    </location>
</feature>
<dbReference type="InterPro" id="IPR036964">
    <property type="entry name" value="RASGEF_cat_dom_sf"/>
</dbReference>
<proteinExistence type="predicted"/>
<dbReference type="OMA" id="FAMFERT"/>
<dbReference type="PRINTS" id="PR00390">
    <property type="entry name" value="PHPHLIPASEC"/>
</dbReference>
<feature type="region of interest" description="Disordered" evidence="8">
    <location>
        <begin position="2881"/>
        <end position="2965"/>
    </location>
</feature>
<dbReference type="Pfam" id="PF00373">
    <property type="entry name" value="FERM_M"/>
    <property type="match status" value="1"/>
</dbReference>
<dbReference type="GO" id="GO:0005085">
    <property type="term" value="F:guanyl-nucleotide exchange factor activity"/>
    <property type="evidence" value="ECO:0007669"/>
    <property type="project" value="UniProtKB-KW"/>
</dbReference>
<dbReference type="GO" id="GO:0007186">
    <property type="term" value="P:G protein-coupled receptor signaling pathway"/>
    <property type="evidence" value="ECO:0000318"/>
    <property type="project" value="GO_Central"/>
</dbReference>
<dbReference type="SUPFAM" id="SSF47473">
    <property type="entry name" value="EF-hand"/>
    <property type="match status" value="1"/>
</dbReference>
<feature type="domain" description="C2" evidence="9">
    <location>
        <begin position="2460"/>
        <end position="2587"/>
    </location>
</feature>
<dbReference type="SUPFAM" id="SSF51695">
    <property type="entry name" value="PLC-like phosphodiesterases"/>
    <property type="match status" value="1"/>
</dbReference>
<dbReference type="GO" id="GO:0046488">
    <property type="term" value="P:phosphatidylinositol metabolic process"/>
    <property type="evidence" value="ECO:0000318"/>
    <property type="project" value="GO_Central"/>
</dbReference>
<dbReference type="CDD" id="cd14473">
    <property type="entry name" value="FERM_B-lobe"/>
    <property type="match status" value="1"/>
</dbReference>
<dbReference type="Gene3D" id="2.60.40.150">
    <property type="entry name" value="C2 domain"/>
    <property type="match status" value="1"/>
</dbReference>
<feature type="compositionally biased region" description="Polar residues" evidence="8">
    <location>
        <begin position="2301"/>
        <end position="2313"/>
    </location>
</feature>
<feature type="compositionally biased region" description="Polar residues" evidence="8">
    <location>
        <begin position="55"/>
        <end position="67"/>
    </location>
</feature>
<dbReference type="Gene3D" id="1.10.840.10">
    <property type="entry name" value="Ras guanine-nucleotide exchange factors catalytic domain"/>
    <property type="match status" value="1"/>
</dbReference>
<dbReference type="SUPFAM" id="SSF48366">
    <property type="entry name" value="Ras GEF"/>
    <property type="match status" value="1"/>
</dbReference>
<feature type="compositionally biased region" description="Basic and acidic residues" evidence="8">
    <location>
        <begin position="18"/>
        <end position="36"/>
    </location>
</feature>
<dbReference type="InterPro" id="IPR016024">
    <property type="entry name" value="ARM-type_fold"/>
</dbReference>
<dbReference type="SMART" id="SM00147">
    <property type="entry name" value="RasGEF"/>
    <property type="match status" value="1"/>
</dbReference>
<feature type="region of interest" description="Disordered" evidence="8">
    <location>
        <begin position="2278"/>
        <end position="2344"/>
    </location>
</feature>
<dbReference type="CTD" id="51196"/>
<feature type="compositionally biased region" description="Low complexity" evidence="8">
    <location>
        <begin position="841"/>
        <end position="854"/>
    </location>
</feature>
<accession>A0A7M7NVZ3</accession>
<dbReference type="InterPro" id="IPR000909">
    <property type="entry name" value="PLipase_C_PInositol-sp_X_dom"/>
</dbReference>
<evidence type="ECO:0000259" key="10">
    <source>
        <dbReference type="PROSITE" id="PS50008"/>
    </source>
</evidence>
<dbReference type="SUPFAM" id="SSF54236">
    <property type="entry name" value="Ubiquitin-like"/>
    <property type="match status" value="2"/>
</dbReference>
<dbReference type="InterPro" id="IPR029071">
    <property type="entry name" value="Ubiquitin-like_domsf"/>
</dbReference>
<evidence type="ECO:0000313" key="14">
    <source>
        <dbReference type="Proteomes" id="UP000007110"/>
    </source>
</evidence>
<dbReference type="PROSITE" id="PS50200">
    <property type="entry name" value="RA"/>
    <property type="match status" value="2"/>
</dbReference>
<keyword evidence="4 7" id="KW-0443">Lipid metabolism</keyword>
<reference evidence="14" key="1">
    <citation type="submission" date="2015-02" db="EMBL/GenBank/DDBJ databases">
        <title>Genome sequencing for Strongylocentrotus purpuratus.</title>
        <authorList>
            <person name="Murali S."/>
            <person name="Liu Y."/>
            <person name="Vee V."/>
            <person name="English A."/>
            <person name="Wang M."/>
            <person name="Skinner E."/>
            <person name="Han Y."/>
            <person name="Muzny D.M."/>
            <person name="Worley K.C."/>
            <person name="Gibbs R.A."/>
        </authorList>
    </citation>
    <scope>NUCLEOTIDE SEQUENCE</scope>
</reference>
<dbReference type="Gene3D" id="1.10.238.10">
    <property type="entry name" value="EF-hand"/>
    <property type="match status" value="1"/>
</dbReference>
<dbReference type="SMART" id="SM00239">
    <property type="entry name" value="C2"/>
    <property type="match status" value="1"/>
</dbReference>
<dbReference type="SMART" id="SM00148">
    <property type="entry name" value="PLCXc"/>
    <property type="match status" value="1"/>
</dbReference>
<dbReference type="GO" id="GO:0016042">
    <property type="term" value="P:lipid catabolic process"/>
    <property type="evidence" value="ECO:0007669"/>
    <property type="project" value="UniProtKB-KW"/>
</dbReference>
<dbReference type="InterPro" id="IPR017946">
    <property type="entry name" value="PLC-like_Pdiesterase_TIM-brl"/>
</dbReference>
<evidence type="ECO:0000256" key="3">
    <source>
        <dbReference type="ARBA" id="ARBA00022963"/>
    </source>
</evidence>
<dbReference type="InterPro" id="IPR001192">
    <property type="entry name" value="PI-PLC_fam"/>
</dbReference>
<feature type="region of interest" description="Disordered" evidence="8">
    <location>
        <begin position="841"/>
        <end position="871"/>
    </location>
</feature>
<dbReference type="Pfam" id="PF00387">
    <property type="entry name" value="PI-PLC-Y"/>
    <property type="match status" value="1"/>
</dbReference>
<evidence type="ECO:0000256" key="1">
    <source>
        <dbReference type="ARBA" id="ARBA00012368"/>
    </source>
</evidence>
<keyword evidence="14" id="KW-1185">Reference proteome</keyword>
<dbReference type="InterPro" id="IPR001711">
    <property type="entry name" value="PLipase_C_Pinositol-sp_Y"/>
</dbReference>
<dbReference type="FunFam" id="3.10.20.90:FF:000238">
    <property type="entry name" value="Phosphoinositide phospholipase C"/>
    <property type="match status" value="1"/>
</dbReference>
<feature type="region of interest" description="Disordered" evidence="8">
    <location>
        <begin position="2166"/>
        <end position="2236"/>
    </location>
</feature>
<dbReference type="InParanoid" id="A0A7M7NVZ3"/>
<dbReference type="GO" id="GO:0004435">
    <property type="term" value="F:phosphatidylinositol-4,5-bisphosphate phospholipase C activity"/>
    <property type="evidence" value="ECO:0000318"/>
    <property type="project" value="GO_Central"/>
</dbReference>
<dbReference type="InterPro" id="IPR035892">
    <property type="entry name" value="C2_domain_sf"/>
</dbReference>
<feature type="compositionally biased region" description="Basic residues" evidence="8">
    <location>
        <begin position="1669"/>
        <end position="1683"/>
    </location>
</feature>
<feature type="region of interest" description="Disordered" evidence="8">
    <location>
        <begin position="1495"/>
        <end position="1523"/>
    </location>
</feature>
<dbReference type="CDD" id="cd01780">
    <property type="entry name" value="RA2_PLC-epsilon"/>
    <property type="match status" value="1"/>
</dbReference>
<dbReference type="InterPro" id="IPR000159">
    <property type="entry name" value="RA_dom"/>
</dbReference>
<keyword evidence="3 7" id="KW-0442">Lipid degradation</keyword>
<evidence type="ECO:0000256" key="7">
    <source>
        <dbReference type="RuleBase" id="RU361133"/>
    </source>
</evidence>
<dbReference type="RefSeq" id="XP_030842228.1">
    <property type="nucleotide sequence ID" value="XM_030986368.1"/>
</dbReference>